<sequence>MLDRKTLTFDGTDFQLDTYFLDKIGDFDKVVNHPLAIIIPGGGFNFHSDREAQPIAMKFASEGIHAIVLHYQLLKDGKSVYPAAVQQLATTMNWLKEVQEEHQIDLDKILLVGFSAGGQIVTNYNSLMTNPDTAKEVFKDKLNVIPRAVIVGYPVIDLEAGWPGDDEKIKQISPNKLFWHSQDTVTKNSKPAFIWQTITDQTVPVRNSLLYASKLEEMNLPFELHLFSSGRHGLSLATYQTQEPGGDKYLNDQVSKWWSLCMNWLKEIKVLPIN</sequence>
<evidence type="ECO:0000256" key="1">
    <source>
        <dbReference type="ARBA" id="ARBA00022801"/>
    </source>
</evidence>
<dbReference type="PANTHER" id="PTHR48081:SF6">
    <property type="entry name" value="PEPTIDASE S9 PROLYL OLIGOPEPTIDASE CATALYTIC DOMAIN-CONTAINING PROTEIN"/>
    <property type="match status" value="1"/>
</dbReference>
<organism evidence="3 4">
    <name type="scientific">Companilactobacillus mishanensis</name>
    <dbReference type="NCBI Taxonomy" id="2486008"/>
    <lineage>
        <taxon>Bacteria</taxon>
        <taxon>Bacillati</taxon>
        <taxon>Bacillota</taxon>
        <taxon>Bacilli</taxon>
        <taxon>Lactobacillales</taxon>
        <taxon>Lactobacillaceae</taxon>
        <taxon>Companilactobacillus</taxon>
    </lineage>
</organism>
<reference evidence="3 4" key="1">
    <citation type="journal article" date="2019" name="Syst. Appl. Microbiol.">
        <title>Polyphasic characterization of two novel Lactobacillus spp. isolated from blown salami packages: Description of Lactobacillus halodurans sp. nov. and Lactobacillus salsicarnum sp. nov.</title>
        <authorList>
            <person name="Schuster J.A."/>
            <person name="Klingl A."/>
            <person name="Vogel R.F."/>
            <person name="Ehrmann M.A."/>
        </authorList>
    </citation>
    <scope>NUCLEOTIDE SEQUENCE [LARGE SCALE GENOMIC DNA]</scope>
    <source>
        <strain evidence="3 4">TMW 1.2118</strain>
    </source>
</reference>
<keyword evidence="1 3" id="KW-0378">Hydrolase</keyword>
<dbReference type="Pfam" id="PF20434">
    <property type="entry name" value="BD-FAE"/>
    <property type="match status" value="1"/>
</dbReference>
<dbReference type="InterPro" id="IPR029058">
    <property type="entry name" value="AB_hydrolase_fold"/>
</dbReference>
<feature type="domain" description="BD-FAE-like" evidence="2">
    <location>
        <begin position="32"/>
        <end position="215"/>
    </location>
</feature>
<protein>
    <submittedName>
        <fullName evidence="3">Alpha/beta hydrolase</fullName>
    </submittedName>
</protein>
<proteinExistence type="predicted"/>
<dbReference type="AlphaFoldDB" id="A0A5P0ZH60"/>
<evidence type="ECO:0000313" key="4">
    <source>
        <dbReference type="Proteomes" id="UP000380386"/>
    </source>
</evidence>
<accession>A0A5P0ZH60</accession>
<evidence type="ECO:0000313" key="3">
    <source>
        <dbReference type="EMBL" id="MQS52400.1"/>
    </source>
</evidence>
<dbReference type="InterPro" id="IPR049492">
    <property type="entry name" value="BD-FAE-like_dom"/>
</dbReference>
<dbReference type="GO" id="GO:0016787">
    <property type="term" value="F:hydrolase activity"/>
    <property type="evidence" value="ECO:0007669"/>
    <property type="project" value="UniProtKB-KW"/>
</dbReference>
<dbReference type="SUPFAM" id="SSF53474">
    <property type="entry name" value="alpha/beta-Hydrolases"/>
    <property type="match status" value="1"/>
</dbReference>
<dbReference type="Proteomes" id="UP000380386">
    <property type="component" value="Unassembled WGS sequence"/>
</dbReference>
<gene>
    <name evidence="3" type="ORF">FHL02_05135</name>
</gene>
<dbReference type="PANTHER" id="PTHR48081">
    <property type="entry name" value="AB HYDROLASE SUPERFAMILY PROTEIN C4A8.06C"/>
    <property type="match status" value="1"/>
</dbReference>
<dbReference type="EMBL" id="VDFM01000004">
    <property type="protein sequence ID" value="MQS52400.1"/>
    <property type="molecule type" value="Genomic_DNA"/>
</dbReference>
<dbReference type="RefSeq" id="WP_153382834.1">
    <property type="nucleotide sequence ID" value="NZ_VDFM01000004.1"/>
</dbReference>
<name>A0A5P0ZH60_9LACO</name>
<comment type="caution">
    <text evidence="3">The sequence shown here is derived from an EMBL/GenBank/DDBJ whole genome shotgun (WGS) entry which is preliminary data.</text>
</comment>
<evidence type="ECO:0000259" key="2">
    <source>
        <dbReference type="Pfam" id="PF20434"/>
    </source>
</evidence>
<dbReference type="InterPro" id="IPR050300">
    <property type="entry name" value="GDXG_lipolytic_enzyme"/>
</dbReference>
<dbReference type="Gene3D" id="3.40.50.1820">
    <property type="entry name" value="alpha/beta hydrolase"/>
    <property type="match status" value="1"/>
</dbReference>
<dbReference type="OrthoDB" id="9794725at2"/>